<reference evidence="10 11" key="1">
    <citation type="submission" date="2024-03" db="EMBL/GenBank/DDBJ databases">
        <title>Human intestinal bacterial collection.</title>
        <authorList>
            <person name="Pauvert C."/>
            <person name="Hitch T.C.A."/>
            <person name="Clavel T."/>
        </authorList>
    </citation>
    <scope>NUCLEOTIDE SEQUENCE [LARGE SCALE GENOMIC DNA]</scope>
    <source>
        <strain evidence="10 11">CLA-AA-H78B</strain>
    </source>
</reference>
<comment type="subunit">
    <text evidence="2 7">Heterodimer of SbcC and SbcD.</text>
</comment>
<dbReference type="GO" id="GO:0004527">
    <property type="term" value="F:exonuclease activity"/>
    <property type="evidence" value="ECO:0007669"/>
    <property type="project" value="UniProtKB-KW"/>
</dbReference>
<dbReference type="InterPro" id="IPR041796">
    <property type="entry name" value="Mre11_N"/>
</dbReference>
<evidence type="ECO:0000259" key="9">
    <source>
        <dbReference type="Pfam" id="PF12320"/>
    </source>
</evidence>
<dbReference type="NCBIfam" id="TIGR00619">
    <property type="entry name" value="sbcd"/>
    <property type="match status" value="1"/>
</dbReference>
<dbReference type="Pfam" id="PF12320">
    <property type="entry name" value="SbcD_C"/>
    <property type="match status" value="1"/>
</dbReference>
<dbReference type="PANTHER" id="PTHR30337:SF0">
    <property type="entry name" value="NUCLEASE SBCCD SUBUNIT D"/>
    <property type="match status" value="1"/>
</dbReference>
<keyword evidence="7" id="KW-0235">DNA replication</keyword>
<evidence type="ECO:0000256" key="4">
    <source>
        <dbReference type="ARBA" id="ARBA00022722"/>
    </source>
</evidence>
<evidence type="ECO:0000256" key="3">
    <source>
        <dbReference type="ARBA" id="ARBA00013365"/>
    </source>
</evidence>
<feature type="domain" description="Nuclease SbcCD subunit D C-terminal" evidence="9">
    <location>
        <begin position="270"/>
        <end position="358"/>
    </location>
</feature>
<dbReference type="InterPro" id="IPR004843">
    <property type="entry name" value="Calcineurin-like_PHP"/>
</dbReference>
<evidence type="ECO:0000313" key="10">
    <source>
        <dbReference type="EMBL" id="MEQ2577874.1"/>
    </source>
</evidence>
<keyword evidence="4 7" id="KW-0540">Nuclease</keyword>
<comment type="function">
    <text evidence="7">SbcCD cleaves DNA hairpin structures. These structures can inhibit DNA replication and are intermediates in certain DNA recombination reactions. The complex acts as a 3'-&gt;5' double strand exonuclease that can open hairpins. It also has a 5' single-strand endonuclease activity.</text>
</comment>
<name>A0ABV1HZS5_9FIRM</name>
<keyword evidence="6 7" id="KW-0269">Exonuclease</keyword>
<accession>A0ABV1HZS5</accession>
<dbReference type="CDD" id="cd00840">
    <property type="entry name" value="MPP_Mre11_N"/>
    <property type="match status" value="1"/>
</dbReference>
<comment type="similarity">
    <text evidence="1 7">Belongs to the SbcD family.</text>
</comment>
<protein>
    <recommendedName>
        <fullName evidence="3 7">Nuclease SbcCD subunit D</fullName>
    </recommendedName>
</protein>
<evidence type="ECO:0000256" key="7">
    <source>
        <dbReference type="RuleBase" id="RU363069"/>
    </source>
</evidence>
<dbReference type="SUPFAM" id="SSF56300">
    <property type="entry name" value="Metallo-dependent phosphatases"/>
    <property type="match status" value="1"/>
</dbReference>
<dbReference type="PANTHER" id="PTHR30337">
    <property type="entry name" value="COMPONENT OF ATP-DEPENDENT DSDNA EXONUCLEASE"/>
    <property type="match status" value="1"/>
</dbReference>
<keyword evidence="11" id="KW-1185">Reference proteome</keyword>
<comment type="caution">
    <text evidence="10">The sequence shown here is derived from an EMBL/GenBank/DDBJ whole genome shotgun (WGS) entry which is preliminary data.</text>
</comment>
<dbReference type="InterPro" id="IPR026843">
    <property type="entry name" value="SbcD_C"/>
</dbReference>
<feature type="domain" description="Calcineurin-like phosphoesterase" evidence="8">
    <location>
        <begin position="1"/>
        <end position="221"/>
    </location>
</feature>
<dbReference type="InterPro" id="IPR029052">
    <property type="entry name" value="Metallo-depent_PP-like"/>
</dbReference>
<dbReference type="InterPro" id="IPR004593">
    <property type="entry name" value="SbcD"/>
</dbReference>
<keyword evidence="7" id="KW-0255">Endonuclease</keyword>
<dbReference type="EMBL" id="JBBMFC010000004">
    <property type="protein sequence ID" value="MEQ2577874.1"/>
    <property type="molecule type" value="Genomic_DNA"/>
</dbReference>
<dbReference type="Proteomes" id="UP001470288">
    <property type="component" value="Unassembled WGS sequence"/>
</dbReference>
<evidence type="ECO:0000313" key="11">
    <source>
        <dbReference type="Proteomes" id="UP001470288"/>
    </source>
</evidence>
<evidence type="ECO:0000259" key="8">
    <source>
        <dbReference type="Pfam" id="PF00149"/>
    </source>
</evidence>
<keyword evidence="5 7" id="KW-0378">Hydrolase</keyword>
<dbReference type="InterPro" id="IPR050535">
    <property type="entry name" value="DNA_Repair-Maintenance_Comp"/>
</dbReference>
<evidence type="ECO:0000256" key="6">
    <source>
        <dbReference type="ARBA" id="ARBA00022839"/>
    </source>
</evidence>
<evidence type="ECO:0000256" key="1">
    <source>
        <dbReference type="ARBA" id="ARBA00010555"/>
    </source>
</evidence>
<keyword evidence="7" id="KW-0233">DNA recombination</keyword>
<evidence type="ECO:0000256" key="2">
    <source>
        <dbReference type="ARBA" id="ARBA00011322"/>
    </source>
</evidence>
<dbReference type="Gene3D" id="3.60.21.10">
    <property type="match status" value="1"/>
</dbReference>
<evidence type="ECO:0000256" key="5">
    <source>
        <dbReference type="ARBA" id="ARBA00022801"/>
    </source>
</evidence>
<gene>
    <name evidence="7" type="primary">sbcD</name>
    <name evidence="10" type="ORF">WMO62_03330</name>
</gene>
<dbReference type="RefSeq" id="WP_349143792.1">
    <property type="nucleotide sequence ID" value="NZ_JBBMFC010000004.1"/>
</dbReference>
<proteinExistence type="inferred from homology"/>
<organism evidence="10 11">
    <name type="scientific">Hominiventricola aquisgranensis</name>
    <dbReference type="NCBI Taxonomy" id="3133164"/>
    <lineage>
        <taxon>Bacteria</taxon>
        <taxon>Bacillati</taxon>
        <taxon>Bacillota</taxon>
        <taxon>Clostridia</taxon>
        <taxon>Lachnospirales</taxon>
        <taxon>Lachnospiraceae</taxon>
        <taxon>Hominiventricola</taxon>
    </lineage>
</organism>
<sequence length="385" mass="43714">MRFLHLGDLHLGKSLGDFDLIGDQKYILDQMLAVIRERTVDAVLIAGDVYDKAIPSEAATNLLDYFLCRLAETGVKTFLISGNHDSDDRLNYGSRLFQDNQIFISSVFRGELEKYTVEDEQGEVDVYLLPFVKASQVRHYFPDAKIDSYDDAVRVIIEHAHLDRQKRNVIVAHQFVAGRSEDPVLAGSESIGTQSVGLVEKISYDCFDPFDYVALGHIHSPQKVGREEVRYAGSPLKYSLSEVNHIKSVPLVTLGEKGKVSVELIPLSPMRDLRHIKGSIRELLDKKHVQSPEDFIYATLTDEEIIGDAMGIFQQVYPNTVKIDYDNSHTREIEQVDLSHIVENKSFSELISDFYQLMYQCEISEEEMDYMKMAAREAGVIHETE</sequence>
<dbReference type="Pfam" id="PF00149">
    <property type="entry name" value="Metallophos"/>
    <property type="match status" value="1"/>
</dbReference>